<dbReference type="Gramene" id="Os07t0184900-04">
    <property type="protein sequence ID" value="Os07t0184900-04"/>
    <property type="gene ID" value="Os07g0184900"/>
</dbReference>
<gene>
    <name evidence="1" type="ordered locus">Os07g0184900</name>
    <name evidence="1" type="ORF">OSNPB_070184900</name>
</gene>
<keyword evidence="2" id="KW-1185">Reference proteome</keyword>
<dbReference type="ExpressionAtlas" id="A0A0P0X382">
    <property type="expression patterns" value="baseline and differential"/>
</dbReference>
<reference evidence="1 2" key="2">
    <citation type="journal article" date="2013" name="Plant Cell Physiol.">
        <title>Rice Annotation Project Database (RAP-DB): an integrative and interactive database for rice genomics.</title>
        <authorList>
            <person name="Sakai H."/>
            <person name="Lee S.S."/>
            <person name="Tanaka T."/>
            <person name="Numa H."/>
            <person name="Kim J."/>
            <person name="Kawahara Y."/>
            <person name="Wakimoto H."/>
            <person name="Yang C.C."/>
            <person name="Iwamoto M."/>
            <person name="Abe T."/>
            <person name="Yamada Y."/>
            <person name="Muto A."/>
            <person name="Inokuchi H."/>
            <person name="Ikemura T."/>
            <person name="Matsumoto T."/>
            <person name="Sasaki T."/>
            <person name="Itoh T."/>
        </authorList>
    </citation>
    <scope>NUCLEOTIDE SEQUENCE [LARGE SCALE GENOMIC DNA]</scope>
    <source>
        <strain evidence="2">cv. Nipponbare</strain>
    </source>
</reference>
<evidence type="ECO:0000313" key="1">
    <source>
        <dbReference type="EMBL" id="BAT00357.1"/>
    </source>
</evidence>
<proteinExistence type="predicted"/>
<reference evidence="1 2" key="3">
    <citation type="journal article" date="2013" name="Rice">
        <title>Improvement of the Oryza sativa Nipponbare reference genome using next generation sequence and optical map data.</title>
        <authorList>
            <person name="Kawahara Y."/>
            <person name="de la Bastide M."/>
            <person name="Hamilton J.P."/>
            <person name="Kanamori H."/>
            <person name="McCombie W.R."/>
            <person name="Ouyang S."/>
            <person name="Schwartz D.C."/>
            <person name="Tanaka T."/>
            <person name="Wu J."/>
            <person name="Zhou S."/>
            <person name="Childs K.L."/>
            <person name="Davidson R.M."/>
            <person name="Lin H."/>
            <person name="Quesada-Ocampo L."/>
            <person name="Vaillancourt B."/>
            <person name="Sakai H."/>
            <person name="Lee S.S."/>
            <person name="Kim J."/>
            <person name="Numa H."/>
            <person name="Itoh T."/>
            <person name="Buell C.R."/>
            <person name="Matsumoto T."/>
        </authorList>
    </citation>
    <scope>NUCLEOTIDE SEQUENCE [LARGE SCALE GENOMIC DNA]</scope>
    <source>
        <strain evidence="2">cv. Nipponbare</strain>
    </source>
</reference>
<evidence type="ECO:0000313" key="2">
    <source>
        <dbReference type="Proteomes" id="UP000059680"/>
    </source>
</evidence>
<dbReference type="Proteomes" id="UP000059680">
    <property type="component" value="Chromosome 7"/>
</dbReference>
<dbReference type="AlphaFoldDB" id="A0A0P0X382"/>
<reference evidence="2" key="1">
    <citation type="journal article" date="2005" name="Nature">
        <title>The map-based sequence of the rice genome.</title>
        <authorList>
            <consortium name="International rice genome sequencing project (IRGSP)"/>
            <person name="Matsumoto T."/>
            <person name="Wu J."/>
            <person name="Kanamori H."/>
            <person name="Katayose Y."/>
            <person name="Fujisawa M."/>
            <person name="Namiki N."/>
            <person name="Mizuno H."/>
            <person name="Yamamoto K."/>
            <person name="Antonio B.A."/>
            <person name="Baba T."/>
            <person name="Sakata K."/>
            <person name="Nagamura Y."/>
            <person name="Aoki H."/>
            <person name="Arikawa K."/>
            <person name="Arita K."/>
            <person name="Bito T."/>
            <person name="Chiden Y."/>
            <person name="Fujitsuka N."/>
            <person name="Fukunaka R."/>
            <person name="Hamada M."/>
            <person name="Harada C."/>
            <person name="Hayashi A."/>
            <person name="Hijishita S."/>
            <person name="Honda M."/>
            <person name="Hosokawa S."/>
            <person name="Ichikawa Y."/>
            <person name="Idonuma A."/>
            <person name="Iijima M."/>
            <person name="Ikeda M."/>
            <person name="Ikeno M."/>
            <person name="Ito K."/>
            <person name="Ito S."/>
            <person name="Ito T."/>
            <person name="Ito Y."/>
            <person name="Ito Y."/>
            <person name="Iwabuchi A."/>
            <person name="Kamiya K."/>
            <person name="Karasawa W."/>
            <person name="Kurita K."/>
            <person name="Katagiri S."/>
            <person name="Kikuta A."/>
            <person name="Kobayashi H."/>
            <person name="Kobayashi N."/>
            <person name="Machita K."/>
            <person name="Maehara T."/>
            <person name="Masukawa M."/>
            <person name="Mizubayashi T."/>
            <person name="Mukai Y."/>
            <person name="Nagasaki H."/>
            <person name="Nagata Y."/>
            <person name="Naito S."/>
            <person name="Nakashima M."/>
            <person name="Nakama Y."/>
            <person name="Nakamichi Y."/>
            <person name="Nakamura M."/>
            <person name="Meguro A."/>
            <person name="Negishi M."/>
            <person name="Ohta I."/>
            <person name="Ohta T."/>
            <person name="Okamoto M."/>
            <person name="Ono N."/>
            <person name="Saji S."/>
            <person name="Sakaguchi M."/>
            <person name="Sakai K."/>
            <person name="Shibata M."/>
            <person name="Shimokawa T."/>
            <person name="Song J."/>
            <person name="Takazaki Y."/>
            <person name="Terasawa K."/>
            <person name="Tsugane M."/>
            <person name="Tsuji K."/>
            <person name="Ueda S."/>
            <person name="Waki K."/>
            <person name="Yamagata H."/>
            <person name="Yamamoto M."/>
            <person name="Yamamoto S."/>
            <person name="Yamane H."/>
            <person name="Yoshiki S."/>
            <person name="Yoshihara R."/>
            <person name="Yukawa K."/>
            <person name="Zhong H."/>
            <person name="Yano M."/>
            <person name="Yuan Q."/>
            <person name="Ouyang S."/>
            <person name="Liu J."/>
            <person name="Jones K.M."/>
            <person name="Gansberger K."/>
            <person name="Moffat K."/>
            <person name="Hill J."/>
            <person name="Bera J."/>
            <person name="Fadrosh D."/>
            <person name="Jin S."/>
            <person name="Johri S."/>
            <person name="Kim M."/>
            <person name="Overton L."/>
            <person name="Reardon M."/>
            <person name="Tsitrin T."/>
            <person name="Vuong H."/>
            <person name="Weaver B."/>
            <person name="Ciecko A."/>
            <person name="Tallon L."/>
            <person name="Jackson J."/>
            <person name="Pai G."/>
            <person name="Aken S.V."/>
            <person name="Utterback T."/>
            <person name="Reidmuller S."/>
            <person name="Feldblyum T."/>
            <person name="Hsiao J."/>
            <person name="Zismann V."/>
            <person name="Iobst S."/>
            <person name="de Vazeille A.R."/>
            <person name="Buell C.R."/>
            <person name="Ying K."/>
            <person name="Li Y."/>
            <person name="Lu T."/>
            <person name="Huang Y."/>
            <person name="Zhao Q."/>
            <person name="Feng Q."/>
            <person name="Zhang L."/>
            <person name="Zhu J."/>
            <person name="Weng Q."/>
            <person name="Mu J."/>
            <person name="Lu Y."/>
            <person name="Fan D."/>
            <person name="Liu Y."/>
            <person name="Guan J."/>
            <person name="Zhang Y."/>
            <person name="Yu S."/>
            <person name="Liu X."/>
            <person name="Zhang Y."/>
            <person name="Hong G."/>
            <person name="Han B."/>
            <person name="Choisne N."/>
            <person name="Demange N."/>
            <person name="Orjeda G."/>
            <person name="Samain S."/>
            <person name="Cattolico L."/>
            <person name="Pelletier E."/>
            <person name="Couloux A."/>
            <person name="Segurens B."/>
            <person name="Wincker P."/>
            <person name="D'Hont A."/>
            <person name="Scarpelli C."/>
            <person name="Weissenbach J."/>
            <person name="Salanoubat M."/>
            <person name="Quetier F."/>
            <person name="Yu Y."/>
            <person name="Kim H.R."/>
            <person name="Rambo T."/>
            <person name="Currie J."/>
            <person name="Collura K."/>
            <person name="Luo M."/>
            <person name="Yang T."/>
            <person name="Ammiraju J.S.S."/>
            <person name="Engler F."/>
            <person name="Soderlund C."/>
            <person name="Wing R.A."/>
            <person name="Palmer L.E."/>
            <person name="de la Bastide M."/>
            <person name="Spiegel L."/>
            <person name="Nascimento L."/>
            <person name="Zutavern T."/>
            <person name="O'Shaughnessy A."/>
            <person name="Dike S."/>
            <person name="Dedhia N."/>
            <person name="Preston R."/>
            <person name="Balija V."/>
            <person name="McCombie W.R."/>
            <person name="Chow T."/>
            <person name="Chen H."/>
            <person name="Chung M."/>
            <person name="Chen C."/>
            <person name="Shaw J."/>
            <person name="Wu H."/>
            <person name="Hsiao K."/>
            <person name="Chao Y."/>
            <person name="Chu M."/>
            <person name="Cheng C."/>
            <person name="Hour A."/>
            <person name="Lee P."/>
            <person name="Lin S."/>
            <person name="Lin Y."/>
            <person name="Liou J."/>
            <person name="Liu S."/>
            <person name="Hsing Y."/>
            <person name="Raghuvanshi S."/>
            <person name="Mohanty A."/>
            <person name="Bharti A.K."/>
            <person name="Gaur A."/>
            <person name="Gupta V."/>
            <person name="Kumar D."/>
            <person name="Ravi V."/>
            <person name="Vij S."/>
            <person name="Kapur A."/>
            <person name="Khurana P."/>
            <person name="Khurana P."/>
            <person name="Khurana J.P."/>
            <person name="Tyagi A.K."/>
            <person name="Gaikwad K."/>
            <person name="Singh A."/>
            <person name="Dalal V."/>
            <person name="Srivastava S."/>
            <person name="Dixit A."/>
            <person name="Pal A.K."/>
            <person name="Ghazi I.A."/>
            <person name="Yadav M."/>
            <person name="Pandit A."/>
            <person name="Bhargava A."/>
            <person name="Sureshbabu K."/>
            <person name="Batra K."/>
            <person name="Sharma T.R."/>
            <person name="Mohapatra T."/>
            <person name="Singh N.K."/>
            <person name="Messing J."/>
            <person name="Nelson A.B."/>
            <person name="Fuks G."/>
            <person name="Kavchok S."/>
            <person name="Keizer G."/>
            <person name="Linton E."/>
            <person name="Llaca V."/>
            <person name="Song R."/>
            <person name="Tanyolac B."/>
            <person name="Young S."/>
            <person name="Ho-Il K."/>
            <person name="Hahn J.H."/>
            <person name="Sangsakoo G."/>
            <person name="Vanavichit A."/>
            <person name="de Mattos Luiz.A.T."/>
            <person name="Zimmer P.D."/>
            <person name="Malone G."/>
            <person name="Dellagostin O."/>
            <person name="de Oliveira A.C."/>
            <person name="Bevan M."/>
            <person name="Bancroft I."/>
            <person name="Minx P."/>
            <person name="Cordum H."/>
            <person name="Wilson R."/>
            <person name="Cheng Z."/>
            <person name="Jin W."/>
            <person name="Jiang J."/>
            <person name="Leong S.A."/>
            <person name="Iwama H."/>
            <person name="Gojobori T."/>
            <person name="Itoh T."/>
            <person name="Niimura Y."/>
            <person name="Fujii Y."/>
            <person name="Habara T."/>
            <person name="Sakai H."/>
            <person name="Sato Y."/>
            <person name="Wilson G."/>
            <person name="Kumar K."/>
            <person name="McCouch S."/>
            <person name="Juretic N."/>
            <person name="Hoen D."/>
            <person name="Wright S."/>
            <person name="Bruskiewich R."/>
            <person name="Bureau T."/>
            <person name="Miyao A."/>
            <person name="Hirochika H."/>
            <person name="Nishikawa T."/>
            <person name="Kadowaki K."/>
            <person name="Sugiura M."/>
            <person name="Burr B."/>
            <person name="Sasaki T."/>
        </authorList>
    </citation>
    <scope>NUCLEOTIDE SEQUENCE [LARGE SCALE GENOMIC DNA]</scope>
    <source>
        <strain evidence="2">cv. Nipponbare</strain>
    </source>
</reference>
<organism evidence="1 2">
    <name type="scientific">Oryza sativa subsp. japonica</name>
    <name type="common">Rice</name>
    <dbReference type="NCBI Taxonomy" id="39947"/>
    <lineage>
        <taxon>Eukaryota</taxon>
        <taxon>Viridiplantae</taxon>
        <taxon>Streptophyta</taxon>
        <taxon>Embryophyta</taxon>
        <taxon>Tracheophyta</taxon>
        <taxon>Spermatophyta</taxon>
        <taxon>Magnoliopsida</taxon>
        <taxon>Liliopsida</taxon>
        <taxon>Poales</taxon>
        <taxon>Poaceae</taxon>
        <taxon>BOP clade</taxon>
        <taxon>Oryzoideae</taxon>
        <taxon>Oryzeae</taxon>
        <taxon>Oryzinae</taxon>
        <taxon>Oryza</taxon>
        <taxon>Oryza sativa</taxon>
    </lineage>
</organism>
<name>A0A0P0X382_ORYSJ</name>
<accession>A0A0P0X382</accession>
<feature type="non-terminal residue" evidence="1">
    <location>
        <position position="1"/>
    </location>
</feature>
<sequence length="42" mass="4634">HYCSFFGIISEGMQLKGDVSFVEISLYAIVISNYSSLVICPC</sequence>
<dbReference type="EMBL" id="AP014963">
    <property type="protein sequence ID" value="BAT00357.1"/>
    <property type="molecule type" value="Genomic_DNA"/>
</dbReference>
<protein>
    <submittedName>
        <fullName evidence="1">Os07g0184900 protein</fullName>
    </submittedName>
</protein>